<dbReference type="PANTHER" id="PTHR48090">
    <property type="entry name" value="UNDECAPRENYL-PHOSPHATE 4-DEOXY-4-FORMAMIDO-L-ARABINOSE TRANSFERASE-RELATED"/>
    <property type="match status" value="1"/>
</dbReference>
<dbReference type="SUPFAM" id="SSF53448">
    <property type="entry name" value="Nucleotide-diphospho-sugar transferases"/>
    <property type="match status" value="1"/>
</dbReference>
<dbReference type="CDD" id="cd04179">
    <property type="entry name" value="DPM_DPG-synthase_like"/>
    <property type="match status" value="1"/>
</dbReference>
<comment type="caution">
    <text evidence="9">The sequence shown here is derived from an EMBL/GenBank/DDBJ whole genome shotgun (WGS) entry which is preliminary data.</text>
</comment>
<evidence type="ECO:0000256" key="4">
    <source>
        <dbReference type="ARBA" id="ARBA00022692"/>
    </source>
</evidence>
<keyword evidence="7" id="KW-0472">Membrane</keyword>
<dbReference type="Proteomes" id="UP000179221">
    <property type="component" value="Unassembled WGS sequence"/>
</dbReference>
<protein>
    <recommendedName>
        <fullName evidence="8">Glycosyltransferase 2-like domain-containing protein</fullName>
    </recommendedName>
</protein>
<dbReference type="GO" id="GO:0009103">
    <property type="term" value="P:lipopolysaccharide biosynthetic process"/>
    <property type="evidence" value="ECO:0007669"/>
    <property type="project" value="UniProtKB-KW"/>
</dbReference>
<evidence type="ECO:0000256" key="3">
    <source>
        <dbReference type="ARBA" id="ARBA00022679"/>
    </source>
</evidence>
<keyword evidence="6" id="KW-1133">Transmembrane helix</keyword>
<dbReference type="Pfam" id="PF00535">
    <property type="entry name" value="Glycos_transf_2"/>
    <property type="match status" value="1"/>
</dbReference>
<keyword evidence="5" id="KW-0448">Lipopolysaccharide biosynthesis</keyword>
<accession>A0A1F7YK29</accession>
<dbReference type="GO" id="GO:0005886">
    <property type="term" value="C:plasma membrane"/>
    <property type="evidence" value="ECO:0007669"/>
    <property type="project" value="TreeGrafter"/>
</dbReference>
<name>A0A1F7YK29_9BACT</name>
<proteinExistence type="predicted"/>
<evidence type="ECO:0000256" key="5">
    <source>
        <dbReference type="ARBA" id="ARBA00022985"/>
    </source>
</evidence>
<dbReference type="Gene3D" id="3.90.550.10">
    <property type="entry name" value="Spore Coat Polysaccharide Biosynthesis Protein SpsA, Chain A"/>
    <property type="match status" value="1"/>
</dbReference>
<dbReference type="InterPro" id="IPR050256">
    <property type="entry name" value="Glycosyltransferase_2"/>
</dbReference>
<evidence type="ECO:0000313" key="10">
    <source>
        <dbReference type="Proteomes" id="UP000179221"/>
    </source>
</evidence>
<keyword evidence="2" id="KW-0328">Glycosyltransferase</keyword>
<sequence length="238" mass="27551">MAKLIDELSVFLPTYNEEKNITIVVEKVRKILTNIADKWEIIIVEDGSSDKTPQLADSLVKKYKLNVRVIHHKPNRGYGGALKSGYSAAKYKWVAFMDSDDQFDFFEVENFIRKQKKTGADLVLGIRMRRADSIVRRLYTFVWSKLLPRILLGLKVTDYSCGFKLIRKQVFDSVQPLVGEEKVTQIEMLTKAQRKGYKFAEVGVHHYPRKFGHQTGADLKVITKSIVDLGKLWWQLRR</sequence>
<evidence type="ECO:0000256" key="2">
    <source>
        <dbReference type="ARBA" id="ARBA00022676"/>
    </source>
</evidence>
<evidence type="ECO:0000256" key="6">
    <source>
        <dbReference type="ARBA" id="ARBA00022989"/>
    </source>
</evidence>
<keyword evidence="4" id="KW-0812">Transmembrane</keyword>
<gene>
    <name evidence="9" type="ORF">A2628_02355</name>
</gene>
<dbReference type="AlphaFoldDB" id="A0A1F7YK29"/>
<keyword evidence="1" id="KW-1003">Cell membrane</keyword>
<dbReference type="InterPro" id="IPR029044">
    <property type="entry name" value="Nucleotide-diphossugar_trans"/>
</dbReference>
<evidence type="ECO:0000256" key="1">
    <source>
        <dbReference type="ARBA" id="ARBA00022475"/>
    </source>
</evidence>
<evidence type="ECO:0000256" key="7">
    <source>
        <dbReference type="ARBA" id="ARBA00023136"/>
    </source>
</evidence>
<organism evidence="9 10">
    <name type="scientific">Candidatus Woesebacteria bacterium RIFCSPHIGHO2_01_FULL_40_22</name>
    <dbReference type="NCBI Taxonomy" id="1802499"/>
    <lineage>
        <taxon>Bacteria</taxon>
        <taxon>Candidatus Woeseibacteriota</taxon>
    </lineage>
</organism>
<evidence type="ECO:0000259" key="8">
    <source>
        <dbReference type="Pfam" id="PF00535"/>
    </source>
</evidence>
<keyword evidence="3" id="KW-0808">Transferase</keyword>
<feature type="domain" description="Glycosyltransferase 2-like" evidence="8">
    <location>
        <begin position="9"/>
        <end position="173"/>
    </location>
</feature>
<evidence type="ECO:0000313" key="9">
    <source>
        <dbReference type="EMBL" id="OGM27627.1"/>
    </source>
</evidence>
<dbReference type="GO" id="GO:0099621">
    <property type="term" value="F:undecaprenyl-phosphate 4-deoxy-4-formamido-L-arabinose transferase activity"/>
    <property type="evidence" value="ECO:0007669"/>
    <property type="project" value="TreeGrafter"/>
</dbReference>
<reference evidence="9 10" key="1">
    <citation type="journal article" date="2016" name="Nat. Commun.">
        <title>Thousands of microbial genomes shed light on interconnected biogeochemical processes in an aquifer system.</title>
        <authorList>
            <person name="Anantharaman K."/>
            <person name="Brown C.T."/>
            <person name="Hug L.A."/>
            <person name="Sharon I."/>
            <person name="Castelle C.J."/>
            <person name="Probst A.J."/>
            <person name="Thomas B.C."/>
            <person name="Singh A."/>
            <person name="Wilkins M.J."/>
            <person name="Karaoz U."/>
            <person name="Brodie E.L."/>
            <person name="Williams K.H."/>
            <person name="Hubbard S.S."/>
            <person name="Banfield J.F."/>
        </authorList>
    </citation>
    <scope>NUCLEOTIDE SEQUENCE [LARGE SCALE GENOMIC DNA]</scope>
</reference>
<dbReference type="EMBL" id="MGGL01000004">
    <property type="protein sequence ID" value="OGM27627.1"/>
    <property type="molecule type" value="Genomic_DNA"/>
</dbReference>
<dbReference type="PANTHER" id="PTHR48090:SF3">
    <property type="entry name" value="UNDECAPRENYL-PHOSPHATE 4-DEOXY-4-FORMAMIDO-L-ARABINOSE TRANSFERASE"/>
    <property type="match status" value="1"/>
</dbReference>
<dbReference type="InterPro" id="IPR001173">
    <property type="entry name" value="Glyco_trans_2-like"/>
</dbReference>